<dbReference type="EMBL" id="CP097502">
    <property type="protein sequence ID" value="URD72856.1"/>
    <property type="molecule type" value="Genomic_DNA"/>
</dbReference>
<gene>
    <name evidence="2" type="ORF">MUK42_09705</name>
</gene>
<dbReference type="Proteomes" id="UP001055439">
    <property type="component" value="Chromosome 1"/>
</dbReference>
<evidence type="ECO:0000313" key="3">
    <source>
        <dbReference type="Proteomes" id="UP001055439"/>
    </source>
</evidence>
<evidence type="ECO:0000256" key="1">
    <source>
        <dbReference type="SAM" id="MobiDB-lite"/>
    </source>
</evidence>
<name>A0A9E7J9J8_9LILI</name>
<protein>
    <submittedName>
        <fullName evidence="2">Uncharacterized protein</fullName>
    </submittedName>
</protein>
<dbReference type="AlphaFoldDB" id="A0A9E7J9J8"/>
<proteinExistence type="predicted"/>
<organism evidence="2 3">
    <name type="scientific">Musa troglodytarum</name>
    <name type="common">fe'i banana</name>
    <dbReference type="NCBI Taxonomy" id="320322"/>
    <lineage>
        <taxon>Eukaryota</taxon>
        <taxon>Viridiplantae</taxon>
        <taxon>Streptophyta</taxon>
        <taxon>Embryophyta</taxon>
        <taxon>Tracheophyta</taxon>
        <taxon>Spermatophyta</taxon>
        <taxon>Magnoliopsida</taxon>
        <taxon>Liliopsida</taxon>
        <taxon>Zingiberales</taxon>
        <taxon>Musaceae</taxon>
        <taxon>Musa</taxon>
    </lineage>
</organism>
<keyword evidence="3" id="KW-1185">Reference proteome</keyword>
<accession>A0A9E7J9J8</accession>
<reference evidence="2" key="1">
    <citation type="submission" date="2022-05" db="EMBL/GenBank/DDBJ databases">
        <title>The Musa troglodytarum L. genome provides insights into the mechanism of non-climacteric behaviour and enrichment of carotenoids.</title>
        <authorList>
            <person name="Wang J."/>
        </authorList>
    </citation>
    <scope>NUCLEOTIDE SEQUENCE</scope>
    <source>
        <tissue evidence="2">Leaf</tissue>
    </source>
</reference>
<sequence>MLAKLPSRFRPNHIRDGAQVSIRKGTTQLSPKHPRTVQGRESVTIFYVVVSDEDDVHGQQYHFLAKRPPKPPDFFLLGTETEVVVDFLDPVVRPRPLLSSTFLRMGSVSSSWSSFCSPPSIQSISPFSSPLLPAPFAAAVAANTRPPAAAAPIAKVIAAISFSSSPHFSPPPLTTYTYTGD</sequence>
<feature type="region of interest" description="Disordered" evidence="1">
    <location>
        <begin position="16"/>
        <end position="35"/>
    </location>
</feature>
<evidence type="ECO:0000313" key="2">
    <source>
        <dbReference type="EMBL" id="URD72856.1"/>
    </source>
</evidence>